<organism evidence="5 6">
    <name type="scientific">Cloeon dipterum</name>
    <dbReference type="NCBI Taxonomy" id="197152"/>
    <lineage>
        <taxon>Eukaryota</taxon>
        <taxon>Metazoa</taxon>
        <taxon>Ecdysozoa</taxon>
        <taxon>Arthropoda</taxon>
        <taxon>Hexapoda</taxon>
        <taxon>Insecta</taxon>
        <taxon>Pterygota</taxon>
        <taxon>Palaeoptera</taxon>
        <taxon>Ephemeroptera</taxon>
        <taxon>Pisciforma</taxon>
        <taxon>Baetidae</taxon>
        <taxon>Cloeon</taxon>
    </lineage>
</organism>
<keyword evidence="6" id="KW-1185">Reference proteome</keyword>
<dbReference type="EMBL" id="CADEPI010000308">
    <property type="protein sequence ID" value="CAB3383401.1"/>
    <property type="molecule type" value="Genomic_DNA"/>
</dbReference>
<dbReference type="PANTHER" id="PTHR13357:SF1">
    <property type="entry name" value="NCK-INTERACTING PROTEIN WITH SH3 DOMAIN"/>
    <property type="match status" value="1"/>
</dbReference>
<dbReference type="Pfam" id="PF09431">
    <property type="entry name" value="SPIN90_LRD"/>
    <property type="match status" value="1"/>
</dbReference>
<dbReference type="Gene3D" id="2.30.30.40">
    <property type="entry name" value="SH3 Domains"/>
    <property type="match status" value="1"/>
</dbReference>
<evidence type="ECO:0000256" key="2">
    <source>
        <dbReference type="PROSITE-ProRule" id="PRU00192"/>
    </source>
</evidence>
<dbReference type="Pfam" id="PF00018">
    <property type="entry name" value="SH3_1"/>
    <property type="match status" value="1"/>
</dbReference>
<keyword evidence="1 2" id="KW-0728">SH3 domain</keyword>
<gene>
    <name evidence="5" type="ORF">CLODIP_2_CD10454</name>
</gene>
<evidence type="ECO:0000256" key="3">
    <source>
        <dbReference type="SAM" id="MobiDB-lite"/>
    </source>
</evidence>
<dbReference type="InterPro" id="IPR030125">
    <property type="entry name" value="SPIN90/Ldb17"/>
</dbReference>
<accession>A0A8S1DRL1</accession>
<feature type="compositionally biased region" description="Polar residues" evidence="3">
    <location>
        <begin position="128"/>
        <end position="144"/>
    </location>
</feature>
<dbReference type="OrthoDB" id="445362at2759"/>
<reference evidence="5 6" key="1">
    <citation type="submission" date="2020-04" db="EMBL/GenBank/DDBJ databases">
        <authorList>
            <person name="Alioto T."/>
            <person name="Alioto T."/>
            <person name="Gomez Garrido J."/>
        </authorList>
    </citation>
    <scope>NUCLEOTIDE SEQUENCE [LARGE SCALE GENOMIC DNA]</scope>
</reference>
<proteinExistence type="predicted"/>
<comment type="caution">
    <text evidence="5">The sequence shown here is derived from an EMBL/GenBank/DDBJ whole genome shotgun (WGS) entry which is preliminary data.</text>
</comment>
<dbReference type="PANTHER" id="PTHR13357">
    <property type="entry name" value="SH3 ADAPTER PROTEIN SPIN90 NCK INTERACTING PROTEIN WITH SH3 DOMAIN"/>
    <property type="match status" value="1"/>
</dbReference>
<dbReference type="InterPro" id="IPR018556">
    <property type="entry name" value="SPIN90/Ldb17_LRD"/>
</dbReference>
<dbReference type="Proteomes" id="UP000494165">
    <property type="component" value="Unassembled WGS sequence"/>
</dbReference>
<feature type="domain" description="SH3" evidence="4">
    <location>
        <begin position="7"/>
        <end position="69"/>
    </location>
</feature>
<dbReference type="SMART" id="SM00326">
    <property type="entry name" value="SH3"/>
    <property type="match status" value="1"/>
</dbReference>
<dbReference type="PROSITE" id="PS50002">
    <property type="entry name" value="SH3"/>
    <property type="match status" value="1"/>
</dbReference>
<sequence>MSENNNNDLELLRALYDFNATDPKTLSFKHDDLFVNLEKNIGSRKWWKVVSKDGQVGFIPCNYVSSQEESAEDVLNFIDVCCIALQNSGGSSGKLLSELQAKRKRVTGACDSFESSNPRAPPEGAPSLPNNELKSASSHSLSTDMNEEQKAEAAYELVQQVRQKTGLKHELSCVAVRVVLEGMRQLPFDMVSAPVVSVAGSLISFLDAAHEMPDSVLDNTHDAFRLRVVLEELATAKDDDQQRSWMLHEDEQTLKDYLSELQSILRDADSKVCIRVLERMQWEGVEVLLQFYQMECRWSVREFLLRALSGLCALHTTPRVIMLSSVLPMELARDMMSNPNDLARLVDSANLLTMIFSTGQPMPVTHLEHMGAAFVEFLHSNVEQPPECDVADQIPDVFLRLLVAINLQFEDGSDNVLLYVLSKCSVAQSFTEKVLLMFNREDDPVAQYCSSSAKIHSIVKLFLDLFSNATTAQLFYTNDVKVLLDIISRQLADLSPGDERRGQHLELCRRVVRESDYTEHNHRKEDLVRSLQHILTEENDDSRADQQLVRKIFDEFPHIFAAAPDN</sequence>
<evidence type="ECO:0000259" key="4">
    <source>
        <dbReference type="PROSITE" id="PS50002"/>
    </source>
</evidence>
<dbReference type="InterPro" id="IPR001452">
    <property type="entry name" value="SH3_domain"/>
</dbReference>
<dbReference type="SUPFAM" id="SSF50044">
    <property type="entry name" value="SH3-domain"/>
    <property type="match status" value="1"/>
</dbReference>
<dbReference type="GO" id="GO:0071933">
    <property type="term" value="F:Arp2/3 complex binding"/>
    <property type="evidence" value="ECO:0007669"/>
    <property type="project" value="TreeGrafter"/>
</dbReference>
<evidence type="ECO:0000313" key="6">
    <source>
        <dbReference type="Proteomes" id="UP000494165"/>
    </source>
</evidence>
<dbReference type="InterPro" id="IPR036028">
    <property type="entry name" value="SH3-like_dom_sf"/>
</dbReference>
<evidence type="ECO:0000313" key="5">
    <source>
        <dbReference type="EMBL" id="CAB3383401.1"/>
    </source>
</evidence>
<dbReference type="GO" id="GO:0006897">
    <property type="term" value="P:endocytosis"/>
    <property type="evidence" value="ECO:0007669"/>
    <property type="project" value="TreeGrafter"/>
</dbReference>
<name>A0A8S1DRL1_9INSE</name>
<evidence type="ECO:0000256" key="1">
    <source>
        <dbReference type="ARBA" id="ARBA00022443"/>
    </source>
</evidence>
<dbReference type="AlphaFoldDB" id="A0A8S1DRL1"/>
<protein>
    <recommendedName>
        <fullName evidence="4">SH3 domain-containing protein</fullName>
    </recommendedName>
</protein>
<feature type="region of interest" description="Disordered" evidence="3">
    <location>
        <begin position="110"/>
        <end position="148"/>
    </location>
</feature>